<dbReference type="EMBL" id="SDKK01000009">
    <property type="protein sequence ID" value="TYC58511.1"/>
    <property type="molecule type" value="Genomic_DNA"/>
</dbReference>
<evidence type="ECO:0000256" key="1">
    <source>
        <dbReference type="ARBA" id="ARBA00001274"/>
    </source>
</evidence>
<evidence type="ECO:0000256" key="3">
    <source>
        <dbReference type="ARBA" id="ARBA00004810"/>
    </source>
</evidence>
<evidence type="ECO:0000256" key="2">
    <source>
        <dbReference type="ARBA" id="ARBA00001933"/>
    </source>
</evidence>
<evidence type="ECO:0000256" key="4">
    <source>
        <dbReference type="ARBA" id="ARBA00010869"/>
    </source>
</evidence>
<dbReference type="GO" id="GO:0003941">
    <property type="term" value="F:L-serine ammonia-lyase activity"/>
    <property type="evidence" value="ECO:0007669"/>
    <property type="project" value="TreeGrafter"/>
</dbReference>
<comment type="cofactor">
    <cofactor evidence="2 13">
        <name>pyridoxal 5'-phosphate</name>
        <dbReference type="ChEBI" id="CHEBI:597326"/>
    </cofactor>
</comment>
<keyword evidence="10 13" id="KW-0456">Lyase</keyword>
<dbReference type="CDD" id="cd04907">
    <property type="entry name" value="ACT_ThrD-I_2"/>
    <property type="match status" value="1"/>
</dbReference>
<keyword evidence="7 13" id="KW-0412">Isoleucine biosynthesis</keyword>
<dbReference type="OrthoDB" id="9811476at2"/>
<evidence type="ECO:0000256" key="12">
    <source>
        <dbReference type="ARBA" id="ARBA00025527"/>
    </source>
</evidence>
<dbReference type="InterPro" id="IPR045865">
    <property type="entry name" value="ACT-like_dom_sf"/>
</dbReference>
<dbReference type="PANTHER" id="PTHR48078">
    <property type="entry name" value="THREONINE DEHYDRATASE, MITOCHONDRIAL-RELATED"/>
    <property type="match status" value="1"/>
</dbReference>
<dbReference type="GO" id="GO:0006565">
    <property type="term" value="P:L-serine catabolic process"/>
    <property type="evidence" value="ECO:0007669"/>
    <property type="project" value="TreeGrafter"/>
</dbReference>
<dbReference type="Gene3D" id="3.40.1020.10">
    <property type="entry name" value="Biosynthetic Threonine Deaminase, Domain 3"/>
    <property type="match status" value="1"/>
</dbReference>
<comment type="similarity">
    <text evidence="4 13">Belongs to the serine/threonine dehydratase family.</text>
</comment>
<evidence type="ECO:0000256" key="6">
    <source>
        <dbReference type="ARBA" id="ARBA00022605"/>
    </source>
</evidence>
<dbReference type="CDD" id="cd01562">
    <property type="entry name" value="Thr-dehyd"/>
    <property type="match status" value="1"/>
</dbReference>
<name>A0A6C2CXD8_9RHOO</name>
<dbReference type="GO" id="GO:0006567">
    <property type="term" value="P:L-threonine catabolic process"/>
    <property type="evidence" value="ECO:0007669"/>
    <property type="project" value="TreeGrafter"/>
</dbReference>
<evidence type="ECO:0000256" key="8">
    <source>
        <dbReference type="ARBA" id="ARBA00022737"/>
    </source>
</evidence>
<organism evidence="15 16">
    <name type="scientific">Zoogloea oleivorans</name>
    <dbReference type="NCBI Taxonomy" id="1552750"/>
    <lineage>
        <taxon>Bacteria</taxon>
        <taxon>Pseudomonadati</taxon>
        <taxon>Pseudomonadota</taxon>
        <taxon>Betaproteobacteria</taxon>
        <taxon>Rhodocyclales</taxon>
        <taxon>Zoogloeaceae</taxon>
        <taxon>Zoogloea</taxon>
    </lineage>
</organism>
<dbReference type="InterPro" id="IPR038110">
    <property type="entry name" value="TD_ACT-like_sf"/>
</dbReference>
<evidence type="ECO:0000256" key="11">
    <source>
        <dbReference type="ARBA" id="ARBA00023304"/>
    </source>
</evidence>
<keyword evidence="6 13" id="KW-0028">Amino-acid biosynthesis</keyword>
<sequence length="506" mass="55591">MSAQHPDYLQKILTAQVYDVAIETPLDLAPNLSARIHNKIFLKREDMQPVFSFKLRGAYNKMASLSPTALKRGVICASAGNHAQGVALSAKKLGVRAVIVMPTTTPAIKIDAVKRNGGEVVLAGESFSDAYTHAVELEKTEKLTFVHPYDDPDVIAGQGTIGMEILRQHGKPIHAIFCCVGGGGLLAGVAAYVKRVRPEIKVIGVQSVDSDAMTQSLAAGKRIELPTVGLFADGAAVKLVGEETFRVCQEYVDEMISVDNDAICAAIKDVFEDTRSILEPAGALSLAGAKEYAKRHNLRDKTLVAIASGANMNFDRLRFVAERAEVGEQREAILAVTIPEKPGSFKKFCDLLGNRNITEFNYRYADADKAHIFVGVGVHNRAEGIRITELLQRHELPCIDLTDDEMAKSHIRYMVGGHAPQAENEVLYRFVFPERPGALLNFLDTLRSDWNISLFHYRNHGADFGRVLVGMQVPQADREAFQGFLARLGYEYVDETANPAYKMFLG</sequence>
<dbReference type="NCBIfam" id="NF006674">
    <property type="entry name" value="PRK09224.1"/>
    <property type="match status" value="1"/>
</dbReference>
<gene>
    <name evidence="13 15" type="primary">ilvA</name>
    <name evidence="15" type="ORF">ETQ85_11585</name>
</gene>
<comment type="caution">
    <text evidence="15">The sequence shown here is derived from an EMBL/GenBank/DDBJ whole genome shotgun (WGS) entry which is preliminary data.</text>
</comment>
<dbReference type="GO" id="GO:0009097">
    <property type="term" value="P:isoleucine biosynthetic process"/>
    <property type="evidence" value="ECO:0007669"/>
    <property type="project" value="UniProtKB-UniRule"/>
</dbReference>
<comment type="subunit">
    <text evidence="5 13">Homotetramer.</text>
</comment>
<proteinExistence type="inferred from homology"/>
<dbReference type="FunFam" id="3.40.50.1100:FF:000008">
    <property type="entry name" value="L-threonine dehydratase"/>
    <property type="match status" value="1"/>
</dbReference>
<comment type="function">
    <text evidence="12 13">Catalyzes the anaerobic formation of alpha-ketobutyrate and ammonia from threonine in a two-step reaction. The first step involved a dehydration of threonine and a production of enamine intermediates (aminocrotonate), which tautomerizes to its imine form (iminobutyrate). Both intermediates are unstable and short-lived. The second step is the nonenzymatic hydrolysis of the enamine/imine intermediates to form 2-ketobutyrate and free ammonia. In the low water environment of the cell, the second step is accelerated by RidA.</text>
</comment>
<dbReference type="PANTHER" id="PTHR48078:SF11">
    <property type="entry name" value="THREONINE DEHYDRATASE, MITOCHONDRIAL"/>
    <property type="match status" value="1"/>
</dbReference>
<dbReference type="Proteomes" id="UP000389128">
    <property type="component" value="Unassembled WGS sequence"/>
</dbReference>
<dbReference type="InterPro" id="IPR050147">
    <property type="entry name" value="Ser/Thr_Dehydratase"/>
</dbReference>
<dbReference type="InterPro" id="IPR005787">
    <property type="entry name" value="Thr_deHydtase_biosynth"/>
</dbReference>
<dbReference type="AlphaFoldDB" id="A0A6C2CXD8"/>
<evidence type="ECO:0000256" key="5">
    <source>
        <dbReference type="ARBA" id="ARBA00011881"/>
    </source>
</evidence>
<dbReference type="InterPro" id="IPR000634">
    <property type="entry name" value="Ser/Thr_deHydtase_PyrdxlP-BS"/>
</dbReference>
<dbReference type="InterPro" id="IPR001926">
    <property type="entry name" value="TrpB-like_PALP"/>
</dbReference>
<protein>
    <recommendedName>
        <fullName evidence="13">L-threonine dehydratase</fullName>
        <ecNumber evidence="13">4.3.1.19</ecNumber>
    </recommendedName>
    <alternativeName>
        <fullName evidence="13">Threonine deaminase</fullName>
    </alternativeName>
</protein>
<dbReference type="Pfam" id="PF00585">
    <property type="entry name" value="Thr_dehydrat_C"/>
    <property type="match status" value="2"/>
</dbReference>
<dbReference type="PROSITE" id="PS51672">
    <property type="entry name" value="ACT_LIKE"/>
    <property type="match status" value="2"/>
</dbReference>
<comment type="catalytic activity">
    <reaction evidence="1 13">
        <text>L-threonine = 2-oxobutanoate + NH4(+)</text>
        <dbReference type="Rhea" id="RHEA:22108"/>
        <dbReference type="ChEBI" id="CHEBI:16763"/>
        <dbReference type="ChEBI" id="CHEBI:28938"/>
        <dbReference type="ChEBI" id="CHEBI:57926"/>
        <dbReference type="EC" id="4.3.1.19"/>
    </reaction>
</comment>
<accession>A0A6C2CXD8</accession>
<dbReference type="UniPathway" id="UPA00047">
    <property type="reaction ID" value="UER00054"/>
</dbReference>
<feature type="domain" description="ACT-like" evidence="14">
    <location>
        <begin position="332"/>
        <end position="403"/>
    </location>
</feature>
<evidence type="ECO:0000256" key="13">
    <source>
        <dbReference type="RuleBase" id="RU362012"/>
    </source>
</evidence>
<evidence type="ECO:0000256" key="9">
    <source>
        <dbReference type="ARBA" id="ARBA00022898"/>
    </source>
</evidence>
<dbReference type="Pfam" id="PF00291">
    <property type="entry name" value="PALP"/>
    <property type="match status" value="1"/>
</dbReference>
<dbReference type="GO" id="GO:0004794">
    <property type="term" value="F:threonine deaminase activity"/>
    <property type="evidence" value="ECO:0007669"/>
    <property type="project" value="UniProtKB-UniRule"/>
</dbReference>
<evidence type="ECO:0000313" key="16">
    <source>
        <dbReference type="Proteomes" id="UP000389128"/>
    </source>
</evidence>
<keyword evidence="16" id="KW-1185">Reference proteome</keyword>
<keyword evidence="11 13" id="KW-0100">Branched-chain amino acid biosynthesis</keyword>
<keyword evidence="8" id="KW-0677">Repeat</keyword>
<dbReference type="SUPFAM" id="SSF53686">
    <property type="entry name" value="Tryptophan synthase beta subunit-like PLP-dependent enzymes"/>
    <property type="match status" value="1"/>
</dbReference>
<feature type="domain" description="ACT-like" evidence="14">
    <location>
        <begin position="426"/>
        <end position="497"/>
    </location>
</feature>
<evidence type="ECO:0000259" key="14">
    <source>
        <dbReference type="PROSITE" id="PS51672"/>
    </source>
</evidence>
<dbReference type="EC" id="4.3.1.19" evidence="13"/>
<dbReference type="GO" id="GO:0030170">
    <property type="term" value="F:pyridoxal phosphate binding"/>
    <property type="evidence" value="ECO:0007669"/>
    <property type="project" value="InterPro"/>
</dbReference>
<dbReference type="FunFam" id="3.40.1020.10:FF:000001">
    <property type="entry name" value="L-threonine dehydratase"/>
    <property type="match status" value="1"/>
</dbReference>
<dbReference type="NCBIfam" id="TIGR01124">
    <property type="entry name" value="ilvA_2Cterm"/>
    <property type="match status" value="1"/>
</dbReference>
<dbReference type="Gene3D" id="3.40.50.1100">
    <property type="match status" value="2"/>
</dbReference>
<evidence type="ECO:0000256" key="7">
    <source>
        <dbReference type="ARBA" id="ARBA00022624"/>
    </source>
</evidence>
<reference evidence="15 16" key="1">
    <citation type="submission" date="2019-01" db="EMBL/GenBank/DDBJ databases">
        <title>Zoogloea oleivorans genome sequencing and assembly.</title>
        <authorList>
            <person name="Tancsics A."/>
            <person name="Farkas M."/>
            <person name="Kriszt B."/>
            <person name="Maroti G."/>
            <person name="Horvath B."/>
        </authorList>
    </citation>
    <scope>NUCLEOTIDE SEQUENCE [LARGE SCALE GENOMIC DNA]</scope>
    <source>
        <strain evidence="15 16">Buc</strain>
    </source>
</reference>
<dbReference type="InterPro" id="IPR036052">
    <property type="entry name" value="TrpB-like_PALP_sf"/>
</dbReference>
<dbReference type="CDD" id="cd04906">
    <property type="entry name" value="ACT_ThrD-I_1"/>
    <property type="match status" value="1"/>
</dbReference>
<dbReference type="NCBIfam" id="NF009130">
    <property type="entry name" value="PRK12483.1"/>
    <property type="match status" value="1"/>
</dbReference>
<comment type="pathway">
    <text evidence="3 13">Amino-acid biosynthesis; L-isoleucine biosynthesis; 2-oxobutanoate from L-threonine: step 1/1.</text>
</comment>
<dbReference type="PROSITE" id="PS00165">
    <property type="entry name" value="DEHYDRATASE_SER_THR"/>
    <property type="match status" value="1"/>
</dbReference>
<dbReference type="SUPFAM" id="SSF55021">
    <property type="entry name" value="ACT-like"/>
    <property type="match status" value="1"/>
</dbReference>
<evidence type="ECO:0000256" key="10">
    <source>
        <dbReference type="ARBA" id="ARBA00023239"/>
    </source>
</evidence>
<evidence type="ECO:0000313" key="15">
    <source>
        <dbReference type="EMBL" id="TYC58511.1"/>
    </source>
</evidence>
<keyword evidence="9 13" id="KW-0663">Pyridoxal phosphate</keyword>
<dbReference type="InterPro" id="IPR001721">
    <property type="entry name" value="TD_ACT-like"/>
</dbReference>